<dbReference type="STRING" id="582692.SAMN05720606_102392"/>
<organism evidence="1 2">
    <name type="scientific">Paenibacillus polysaccharolyticus</name>
    <dbReference type="NCBI Taxonomy" id="582692"/>
    <lineage>
        <taxon>Bacteria</taxon>
        <taxon>Bacillati</taxon>
        <taxon>Bacillota</taxon>
        <taxon>Bacilli</taxon>
        <taxon>Bacillales</taxon>
        <taxon>Paenibacillaceae</taxon>
        <taxon>Paenibacillus</taxon>
    </lineage>
</organism>
<dbReference type="RefSeq" id="WP_090916391.1">
    <property type="nucleotide sequence ID" value="NZ_FMVM01000002.1"/>
</dbReference>
<protein>
    <submittedName>
        <fullName evidence="1">Uncharacterized protein</fullName>
    </submittedName>
</protein>
<dbReference type="AlphaFoldDB" id="A0A1G5D9E6"/>
<name>A0A1G5D9E6_9BACL</name>
<dbReference type="EMBL" id="FMVM01000002">
    <property type="protein sequence ID" value="SCY11373.1"/>
    <property type="molecule type" value="Genomic_DNA"/>
</dbReference>
<keyword evidence="2" id="KW-1185">Reference proteome</keyword>
<accession>A0A1G5D9E6</accession>
<proteinExistence type="predicted"/>
<reference evidence="2" key="1">
    <citation type="submission" date="2016-10" db="EMBL/GenBank/DDBJ databases">
        <authorList>
            <person name="Varghese N."/>
            <person name="Submissions S."/>
        </authorList>
    </citation>
    <scope>NUCLEOTIDE SEQUENCE [LARGE SCALE GENOMIC DNA]</scope>
    <source>
        <strain evidence="2">BL9</strain>
    </source>
</reference>
<gene>
    <name evidence="1" type="ORF">SAMN05720606_102392</name>
</gene>
<sequence>MEEDSGLIQQLSDWSEELLLRGLSQFSIRDTQLLEQLDANAQRLQMHFLHELIIGVLEAGRKVALGEAQDERLLDQFCRLSQYVQLSVQSQT</sequence>
<dbReference type="Proteomes" id="UP000198538">
    <property type="component" value="Unassembled WGS sequence"/>
</dbReference>
<evidence type="ECO:0000313" key="2">
    <source>
        <dbReference type="Proteomes" id="UP000198538"/>
    </source>
</evidence>
<evidence type="ECO:0000313" key="1">
    <source>
        <dbReference type="EMBL" id="SCY11373.1"/>
    </source>
</evidence>